<dbReference type="AlphaFoldDB" id="A0A3R6GCF7"/>
<dbReference type="EMBL" id="QRQN01000013">
    <property type="protein sequence ID" value="RHN07196.1"/>
    <property type="molecule type" value="Genomic_DNA"/>
</dbReference>
<evidence type="ECO:0000313" key="2">
    <source>
        <dbReference type="Proteomes" id="UP000283586"/>
    </source>
</evidence>
<accession>A0A3R6GCF7</accession>
<evidence type="ECO:0000313" key="1">
    <source>
        <dbReference type="EMBL" id="RHN07196.1"/>
    </source>
</evidence>
<dbReference type="NCBIfam" id="TIGR01563">
    <property type="entry name" value="gp16_SPP1"/>
    <property type="match status" value="1"/>
</dbReference>
<dbReference type="InterPro" id="IPR008767">
    <property type="entry name" value="Phage_SPP1_head-tail_adaptor"/>
</dbReference>
<dbReference type="RefSeq" id="WP_118412439.1">
    <property type="nucleotide sequence ID" value="NZ_QRPI01000004.1"/>
</dbReference>
<reference evidence="1 2" key="1">
    <citation type="submission" date="2018-08" db="EMBL/GenBank/DDBJ databases">
        <title>A genome reference for cultivated species of the human gut microbiota.</title>
        <authorList>
            <person name="Zou Y."/>
            <person name="Xue W."/>
            <person name="Luo G."/>
        </authorList>
    </citation>
    <scope>NUCLEOTIDE SEQUENCE [LARGE SCALE GENOMIC DNA]</scope>
    <source>
        <strain evidence="1 2">AF31-21AC</strain>
    </source>
</reference>
<sequence length="117" mass="13952">MRTMNIGKLNRRITFLKLGETEDKMGQTTQGLKEMKTVWASFYPIRGTEFYEVQKIQSRVSHKCYVRYLEGIDTNCYIRYNGTVYAINSVIDVDFEHKMLEIYCYERVNKEEIPDEQ</sequence>
<organism evidence="1 2">
    <name type="scientific">Roseburia intestinalis</name>
    <dbReference type="NCBI Taxonomy" id="166486"/>
    <lineage>
        <taxon>Bacteria</taxon>
        <taxon>Bacillati</taxon>
        <taxon>Bacillota</taxon>
        <taxon>Clostridia</taxon>
        <taxon>Lachnospirales</taxon>
        <taxon>Lachnospiraceae</taxon>
        <taxon>Roseburia</taxon>
    </lineage>
</organism>
<dbReference type="Pfam" id="PF05521">
    <property type="entry name" value="Phage_HCP"/>
    <property type="match status" value="1"/>
</dbReference>
<dbReference type="Proteomes" id="UP000283586">
    <property type="component" value="Unassembled WGS sequence"/>
</dbReference>
<proteinExistence type="predicted"/>
<dbReference type="InterPro" id="IPR038666">
    <property type="entry name" value="SSP1_head-tail_sf"/>
</dbReference>
<gene>
    <name evidence="1" type="ORF">DWZ31_11495</name>
</gene>
<dbReference type="Gene3D" id="2.40.10.270">
    <property type="entry name" value="Bacteriophage SPP1 head-tail adaptor protein"/>
    <property type="match status" value="1"/>
</dbReference>
<name>A0A3R6GCF7_9FIRM</name>
<protein>
    <submittedName>
        <fullName evidence="1">Head-tail adaptor protein</fullName>
    </submittedName>
</protein>
<comment type="caution">
    <text evidence="1">The sequence shown here is derived from an EMBL/GenBank/DDBJ whole genome shotgun (WGS) entry which is preliminary data.</text>
</comment>